<accession>A0A8D9H468</accession>
<evidence type="ECO:0000313" key="3">
    <source>
        <dbReference type="EMBL" id="CAG7891274.1"/>
    </source>
</evidence>
<organism evidence="3 4">
    <name type="scientific">Brassica campestris</name>
    <name type="common">Field mustard</name>
    <dbReference type="NCBI Taxonomy" id="3711"/>
    <lineage>
        <taxon>Eukaryota</taxon>
        <taxon>Viridiplantae</taxon>
        <taxon>Streptophyta</taxon>
        <taxon>Embryophyta</taxon>
        <taxon>Tracheophyta</taxon>
        <taxon>Spermatophyta</taxon>
        <taxon>Magnoliopsida</taxon>
        <taxon>eudicotyledons</taxon>
        <taxon>Gunneridae</taxon>
        <taxon>Pentapetalae</taxon>
        <taxon>rosids</taxon>
        <taxon>malvids</taxon>
        <taxon>Brassicales</taxon>
        <taxon>Brassicaceae</taxon>
        <taxon>Brassiceae</taxon>
        <taxon>Brassica</taxon>
    </lineage>
</organism>
<dbReference type="Gramene" id="A02p02260.2_BraZ1">
    <property type="protein sequence ID" value="A02p02260.2_BraZ1.CDS.1"/>
    <property type="gene ID" value="A02g02260.2_BraZ1"/>
</dbReference>
<name>A0A8D9H468_BRACM</name>
<keyword evidence="2" id="KW-1133">Transmembrane helix</keyword>
<evidence type="ECO:0000256" key="2">
    <source>
        <dbReference type="SAM" id="Phobius"/>
    </source>
</evidence>
<sequence length="124" mass="13963">MIDLGSSWPDLSKQYCLPPVGISTGPLAPWILWSLWVARKKFIFENKEILEEDVITNAITAAKEWLNEQTRDSSVKPPTNPQRAPIPSNTPVLKTDAAWKGDSLIAGLGWILEEELQKVERMVH</sequence>
<proteinExistence type="predicted"/>
<dbReference type="Proteomes" id="UP000694005">
    <property type="component" value="Chromosome A02"/>
</dbReference>
<dbReference type="AlphaFoldDB" id="A0A8D9H468"/>
<evidence type="ECO:0000256" key="1">
    <source>
        <dbReference type="SAM" id="MobiDB-lite"/>
    </source>
</evidence>
<keyword evidence="2" id="KW-0812">Transmembrane</keyword>
<feature type="transmembrane region" description="Helical" evidence="2">
    <location>
        <begin position="20"/>
        <end position="38"/>
    </location>
</feature>
<evidence type="ECO:0000313" key="4">
    <source>
        <dbReference type="Proteomes" id="UP000694005"/>
    </source>
</evidence>
<keyword evidence="2" id="KW-0472">Membrane</keyword>
<protein>
    <submittedName>
        <fullName evidence="3">Uncharacterized protein</fullName>
    </submittedName>
</protein>
<dbReference type="EMBL" id="LS974618">
    <property type="protein sequence ID" value="CAG7891274.1"/>
    <property type="molecule type" value="Genomic_DNA"/>
</dbReference>
<feature type="region of interest" description="Disordered" evidence="1">
    <location>
        <begin position="68"/>
        <end position="92"/>
    </location>
</feature>
<reference evidence="3 4" key="1">
    <citation type="submission" date="2021-07" db="EMBL/GenBank/DDBJ databases">
        <authorList>
            <consortium name="Genoscope - CEA"/>
            <person name="William W."/>
        </authorList>
    </citation>
    <scope>NUCLEOTIDE SEQUENCE [LARGE SCALE GENOMIC DNA]</scope>
</reference>
<gene>
    <name evidence="3" type="ORF">BRAPAZ1V2_A02P02260.2</name>
</gene>